<evidence type="ECO:0000256" key="1">
    <source>
        <dbReference type="ARBA" id="ARBA00006484"/>
    </source>
</evidence>
<evidence type="ECO:0000313" key="3">
    <source>
        <dbReference type="EMBL" id="KAF4310124.1"/>
    </source>
</evidence>
<dbReference type="PANTHER" id="PTHR24320:SF272">
    <property type="entry name" value="NAD(P)-BINDING ROSSMANN-FOLD SUPERFAMILY PROTEIN"/>
    <property type="match status" value="1"/>
</dbReference>
<keyword evidence="2" id="KW-0560">Oxidoreductase</keyword>
<dbReference type="InterPro" id="IPR036291">
    <property type="entry name" value="NAD(P)-bd_dom_sf"/>
</dbReference>
<reference evidence="3" key="1">
    <citation type="submission" date="2020-04" db="EMBL/GenBank/DDBJ databases">
        <title>Genome Assembly and Annotation of Botryosphaeria dothidea sdau 11-99, a Latent Pathogen of Apple Fruit Ring Rot in China.</title>
        <authorList>
            <person name="Yu C."/>
            <person name="Diao Y."/>
            <person name="Lu Q."/>
            <person name="Zhao J."/>
            <person name="Cui S."/>
            <person name="Peng C."/>
            <person name="He B."/>
            <person name="Liu H."/>
        </authorList>
    </citation>
    <scope>NUCLEOTIDE SEQUENCE [LARGE SCALE GENOMIC DNA]</scope>
    <source>
        <strain evidence="3">Sdau11-99</strain>
    </source>
</reference>
<dbReference type="Proteomes" id="UP000572817">
    <property type="component" value="Unassembled WGS sequence"/>
</dbReference>
<dbReference type="PANTHER" id="PTHR24320">
    <property type="entry name" value="RETINOL DEHYDROGENASE"/>
    <property type="match status" value="1"/>
</dbReference>
<dbReference type="Gene3D" id="3.40.50.720">
    <property type="entry name" value="NAD(P)-binding Rossmann-like Domain"/>
    <property type="match status" value="1"/>
</dbReference>
<gene>
    <name evidence="3" type="ORF">GTA08_BOTSDO02282</name>
</gene>
<evidence type="ECO:0000313" key="4">
    <source>
        <dbReference type="Proteomes" id="UP000572817"/>
    </source>
</evidence>
<sequence>MSRYAAAHENPQGLGDARPTALQIIKDEGLEGKLGDKVFVVTGGSAGIGVETIRALHSTGATVITTVRNVPKGQAVVDEILASSPSNTAPIHVVKAELDSLDSIKEGAKEILAKSNGKVNVLINNAGVMATPFGHNKDGFETQFGTNHLGHFLLFQLLKPALLAAATPASPSRVVSLSSSAHRLAPVRFDDFHFANGDYDPWAAYGQAKTANIWLANEVERRYGARGLHATSVHPGIIWTGLQVHMEASADAWKKDPEMARNMKSAAQGAATTVYAAVSAEWARKGGRFLADCVEQGPLREGDDVMSLRNSGHAAWAYDEEKEARLWKESLKMVGLQDDL</sequence>
<accession>A0A8H4IZM9</accession>
<dbReference type="InterPro" id="IPR002347">
    <property type="entry name" value="SDR_fam"/>
</dbReference>
<dbReference type="PRINTS" id="PR00081">
    <property type="entry name" value="GDHRDH"/>
</dbReference>
<dbReference type="SUPFAM" id="SSF51735">
    <property type="entry name" value="NAD(P)-binding Rossmann-fold domains"/>
    <property type="match status" value="1"/>
</dbReference>
<dbReference type="OrthoDB" id="191139at2759"/>
<keyword evidence="4" id="KW-1185">Reference proteome</keyword>
<dbReference type="GO" id="GO:0016491">
    <property type="term" value="F:oxidoreductase activity"/>
    <property type="evidence" value="ECO:0007669"/>
    <property type="project" value="UniProtKB-KW"/>
</dbReference>
<dbReference type="AlphaFoldDB" id="A0A8H4IZM9"/>
<dbReference type="EMBL" id="WWBZ02000016">
    <property type="protein sequence ID" value="KAF4310124.1"/>
    <property type="molecule type" value="Genomic_DNA"/>
</dbReference>
<name>A0A8H4IZM9_9PEZI</name>
<organism evidence="3 4">
    <name type="scientific">Botryosphaeria dothidea</name>
    <dbReference type="NCBI Taxonomy" id="55169"/>
    <lineage>
        <taxon>Eukaryota</taxon>
        <taxon>Fungi</taxon>
        <taxon>Dikarya</taxon>
        <taxon>Ascomycota</taxon>
        <taxon>Pezizomycotina</taxon>
        <taxon>Dothideomycetes</taxon>
        <taxon>Dothideomycetes incertae sedis</taxon>
        <taxon>Botryosphaeriales</taxon>
        <taxon>Botryosphaeriaceae</taxon>
        <taxon>Botryosphaeria</taxon>
    </lineage>
</organism>
<proteinExistence type="inferred from homology"/>
<comment type="caution">
    <text evidence="3">The sequence shown here is derived from an EMBL/GenBank/DDBJ whole genome shotgun (WGS) entry which is preliminary data.</text>
</comment>
<comment type="similarity">
    <text evidence="1">Belongs to the short-chain dehydrogenases/reductases (SDR) family.</text>
</comment>
<evidence type="ECO:0000256" key="2">
    <source>
        <dbReference type="ARBA" id="ARBA00023002"/>
    </source>
</evidence>
<protein>
    <submittedName>
        <fullName evidence="3">Short-chain dehydrogenase/reductase SDR</fullName>
    </submittedName>
</protein>
<dbReference type="Pfam" id="PF00106">
    <property type="entry name" value="adh_short"/>
    <property type="match status" value="1"/>
</dbReference>